<dbReference type="Proteomes" id="UP000075502">
    <property type="component" value="Unassembled WGS sequence"/>
</dbReference>
<dbReference type="SUPFAM" id="SSF141571">
    <property type="entry name" value="Pentapeptide repeat-like"/>
    <property type="match status" value="2"/>
</dbReference>
<gene>
    <name evidence="3" type="ORF">BE21_46125</name>
</gene>
<dbReference type="AlphaFoldDB" id="A0A150TIM9"/>
<protein>
    <recommendedName>
        <fullName evidence="2">DUF2169 domain-containing protein</fullName>
    </recommendedName>
</protein>
<sequence>MQGAERLTVIVKATFSLVHERTAELAAPAALVGADIPRDGWGSLEQACETAPYLPSAGVLVRGHASAPAGTTVTALSVRFALFGDDRWILNKVLHVYGDRTREAPSPRPFARIPIVYERAYGGPHVEANPVGVGFGATLPNLVDPADATRPAGFGPIARTWAPRRSFLQQGQEPDAPVPALDGSFDFRYFQAAPADQQLDSLRGGAWIYLEGLHPHYPWFRSSLPPARGVARLYRSGPWGEDHEQPVELVADTLAVDADRLLCSMVWRGSAALAPGDTLARMRVAAGVEMPGVPLVWPSPRSGPSSPLALSDAPPAGSAPGTGRGLTLAGDEQEGETSDGHPSRPRSRPLAPFALAEPRSAPAPQGSALPGAPWSPERVMPLNPLLGETTDATVSASAPPLDTSPPQAGGAEPSPPAGLPFVPAPAPAPRPEPAPDSVPLARPFARAEAALPPHLDAPAGARGTRATLLARLRSRGPLDDLELAGLDLDGIDFNGASLEHLNLAGATLARCNLSAARLTGANLRGADLTDARLDAADLTRADLSRATLDRAQLSSATLDRADLSFAKGSNATFAGASLQGADLRQARFIEATFDRANLAGVNGSKADFSRAGFSRANLAGAVLRAAKLKEAQLPRASVEGADLRDADLAGANVYGVKLEGAKSSGAILRSLVEIPPSEDDSGELSRS</sequence>
<name>A0A150TIM9_SORCE</name>
<evidence type="ECO:0000313" key="3">
    <source>
        <dbReference type="EMBL" id="KYG04553.1"/>
    </source>
</evidence>
<dbReference type="PANTHER" id="PTHR14136">
    <property type="entry name" value="BTB_POZ DOMAIN-CONTAINING PROTEIN KCTD9"/>
    <property type="match status" value="1"/>
</dbReference>
<accession>A0A150TIM9</accession>
<dbReference type="Pfam" id="PF09937">
    <property type="entry name" value="DUF2169"/>
    <property type="match status" value="1"/>
</dbReference>
<dbReference type="Gene3D" id="2.160.20.80">
    <property type="entry name" value="E3 ubiquitin-protein ligase SopA"/>
    <property type="match status" value="2"/>
</dbReference>
<dbReference type="Pfam" id="PF00805">
    <property type="entry name" value="Pentapeptide"/>
    <property type="match status" value="3"/>
</dbReference>
<dbReference type="InterPro" id="IPR018683">
    <property type="entry name" value="DUF2169"/>
</dbReference>
<dbReference type="InterPro" id="IPR051082">
    <property type="entry name" value="Pentapeptide-BTB/POZ_domain"/>
</dbReference>
<feature type="compositionally biased region" description="Low complexity" evidence="1">
    <location>
        <begin position="302"/>
        <end position="321"/>
    </location>
</feature>
<proteinExistence type="predicted"/>
<dbReference type="InterPro" id="IPR001646">
    <property type="entry name" value="5peptide_repeat"/>
</dbReference>
<comment type="caution">
    <text evidence="3">The sequence shown here is derived from an EMBL/GenBank/DDBJ whole genome shotgun (WGS) entry which is preliminary data.</text>
</comment>
<dbReference type="EMBL" id="JEME01002348">
    <property type="protein sequence ID" value="KYG04553.1"/>
    <property type="molecule type" value="Genomic_DNA"/>
</dbReference>
<evidence type="ECO:0000313" key="4">
    <source>
        <dbReference type="Proteomes" id="UP000075502"/>
    </source>
</evidence>
<dbReference type="PANTHER" id="PTHR14136:SF17">
    <property type="entry name" value="BTB_POZ DOMAIN-CONTAINING PROTEIN KCTD9"/>
    <property type="match status" value="1"/>
</dbReference>
<evidence type="ECO:0000256" key="1">
    <source>
        <dbReference type="SAM" id="MobiDB-lite"/>
    </source>
</evidence>
<evidence type="ECO:0000259" key="2">
    <source>
        <dbReference type="Pfam" id="PF09937"/>
    </source>
</evidence>
<reference evidence="3 4" key="1">
    <citation type="submission" date="2014-02" db="EMBL/GenBank/DDBJ databases">
        <title>The small core and large imbalanced accessory genome model reveals a collaborative survival strategy of Sorangium cellulosum strains in nature.</title>
        <authorList>
            <person name="Han K."/>
            <person name="Peng R."/>
            <person name="Blom J."/>
            <person name="Li Y.-Z."/>
        </authorList>
    </citation>
    <scope>NUCLEOTIDE SEQUENCE [LARGE SCALE GENOMIC DNA]</scope>
    <source>
        <strain evidence="3 4">So0007-03</strain>
    </source>
</reference>
<feature type="compositionally biased region" description="Pro residues" evidence="1">
    <location>
        <begin position="413"/>
        <end position="436"/>
    </location>
</feature>
<organism evidence="3 4">
    <name type="scientific">Sorangium cellulosum</name>
    <name type="common">Polyangium cellulosum</name>
    <dbReference type="NCBI Taxonomy" id="56"/>
    <lineage>
        <taxon>Bacteria</taxon>
        <taxon>Pseudomonadati</taxon>
        <taxon>Myxococcota</taxon>
        <taxon>Polyangia</taxon>
        <taxon>Polyangiales</taxon>
        <taxon>Polyangiaceae</taxon>
        <taxon>Sorangium</taxon>
    </lineage>
</organism>
<feature type="region of interest" description="Disordered" evidence="1">
    <location>
        <begin position="298"/>
        <end position="439"/>
    </location>
</feature>
<feature type="domain" description="DUF2169" evidence="2">
    <location>
        <begin position="3"/>
        <end position="268"/>
    </location>
</feature>